<accession>A0ABQ5R512</accession>
<reference evidence="2" key="1">
    <citation type="submission" date="2022-12" db="EMBL/GenBank/DDBJ databases">
        <title>New Phytohabitans aurantiacus sp. RD004123 nov., an actinomycete isolated from soil.</title>
        <authorList>
            <person name="Triningsih D.W."/>
            <person name="Harunari E."/>
            <person name="Igarashi Y."/>
        </authorList>
    </citation>
    <scope>NUCLEOTIDE SEQUENCE</scope>
    <source>
        <strain evidence="2">RD004123</strain>
    </source>
</reference>
<proteinExistence type="predicted"/>
<dbReference type="InterPro" id="IPR000182">
    <property type="entry name" value="GNAT_dom"/>
</dbReference>
<dbReference type="Gene3D" id="3.40.630.30">
    <property type="match status" value="1"/>
</dbReference>
<dbReference type="CDD" id="cd04301">
    <property type="entry name" value="NAT_SF"/>
    <property type="match status" value="1"/>
</dbReference>
<organism evidence="2 3">
    <name type="scientific">Phytohabitans aurantiacus</name>
    <dbReference type="NCBI Taxonomy" id="3016789"/>
    <lineage>
        <taxon>Bacteria</taxon>
        <taxon>Bacillati</taxon>
        <taxon>Actinomycetota</taxon>
        <taxon>Actinomycetes</taxon>
        <taxon>Micromonosporales</taxon>
        <taxon>Micromonosporaceae</taxon>
    </lineage>
</organism>
<dbReference type="SUPFAM" id="SSF55729">
    <property type="entry name" value="Acyl-CoA N-acyltransferases (Nat)"/>
    <property type="match status" value="1"/>
</dbReference>
<evidence type="ECO:0000259" key="1">
    <source>
        <dbReference type="PROSITE" id="PS51186"/>
    </source>
</evidence>
<sequence length="129" mass="14236">MVARVDEQLVGFAYGFALAADTKRWSRLSAPVAPEVVEEWPGRTFLLFDFAVHDSLRGRGVGRALHDRLLGSRAEERATLMVQPVAGDTKAIYEHWGWRKIGQTEGGPTAAAPVFDVYLRDQLGDLVPS</sequence>
<protein>
    <recommendedName>
        <fullName evidence="1">N-acetyltransferase domain-containing protein</fullName>
    </recommendedName>
</protein>
<gene>
    <name evidence="2" type="ORF">Pa4123_62330</name>
</gene>
<keyword evidence="3" id="KW-1185">Reference proteome</keyword>
<name>A0ABQ5R512_9ACTN</name>
<dbReference type="Proteomes" id="UP001144280">
    <property type="component" value="Unassembled WGS sequence"/>
</dbReference>
<dbReference type="Pfam" id="PF13508">
    <property type="entry name" value="Acetyltransf_7"/>
    <property type="match status" value="1"/>
</dbReference>
<feature type="domain" description="N-acetyltransferase" evidence="1">
    <location>
        <begin position="1"/>
        <end position="124"/>
    </location>
</feature>
<dbReference type="PROSITE" id="PS51186">
    <property type="entry name" value="GNAT"/>
    <property type="match status" value="1"/>
</dbReference>
<evidence type="ECO:0000313" key="3">
    <source>
        <dbReference type="Proteomes" id="UP001144280"/>
    </source>
</evidence>
<dbReference type="EMBL" id="BSDI01000039">
    <property type="protein sequence ID" value="GLI00957.1"/>
    <property type="molecule type" value="Genomic_DNA"/>
</dbReference>
<evidence type="ECO:0000313" key="2">
    <source>
        <dbReference type="EMBL" id="GLI00957.1"/>
    </source>
</evidence>
<comment type="caution">
    <text evidence="2">The sequence shown here is derived from an EMBL/GenBank/DDBJ whole genome shotgun (WGS) entry which is preliminary data.</text>
</comment>
<dbReference type="InterPro" id="IPR016181">
    <property type="entry name" value="Acyl_CoA_acyltransferase"/>
</dbReference>